<dbReference type="InterPro" id="IPR029063">
    <property type="entry name" value="SAM-dependent_MTases_sf"/>
</dbReference>
<organism evidence="2 3">
    <name type="scientific">Penicillium capsulatum</name>
    <dbReference type="NCBI Taxonomy" id="69766"/>
    <lineage>
        <taxon>Eukaryota</taxon>
        <taxon>Fungi</taxon>
        <taxon>Dikarya</taxon>
        <taxon>Ascomycota</taxon>
        <taxon>Pezizomycotina</taxon>
        <taxon>Eurotiomycetes</taxon>
        <taxon>Eurotiomycetidae</taxon>
        <taxon>Eurotiales</taxon>
        <taxon>Aspergillaceae</taxon>
        <taxon>Penicillium</taxon>
    </lineage>
</organism>
<name>A0A9W9LRZ5_9EURO</name>
<dbReference type="Proteomes" id="UP001146351">
    <property type="component" value="Unassembled WGS sequence"/>
</dbReference>
<dbReference type="EMBL" id="JAPQKO010000003">
    <property type="protein sequence ID" value="KAJ5172703.1"/>
    <property type="molecule type" value="Genomic_DNA"/>
</dbReference>
<dbReference type="Gene3D" id="3.40.50.150">
    <property type="entry name" value="Vaccinia Virus protein VP39"/>
    <property type="match status" value="1"/>
</dbReference>
<dbReference type="CDD" id="cd02440">
    <property type="entry name" value="AdoMet_MTases"/>
    <property type="match status" value="1"/>
</dbReference>
<dbReference type="SUPFAM" id="SSF53335">
    <property type="entry name" value="S-adenosyl-L-methionine-dependent methyltransferases"/>
    <property type="match status" value="1"/>
</dbReference>
<accession>A0A9W9LRZ5</accession>
<evidence type="ECO:0000313" key="2">
    <source>
        <dbReference type="EMBL" id="KAJ5172703.1"/>
    </source>
</evidence>
<reference evidence="2" key="2">
    <citation type="journal article" date="2023" name="IMA Fungus">
        <title>Comparative genomic study of the Penicillium genus elucidates a diverse pangenome and 15 lateral gene transfer events.</title>
        <authorList>
            <person name="Petersen C."/>
            <person name="Sorensen T."/>
            <person name="Nielsen M.R."/>
            <person name="Sondergaard T.E."/>
            <person name="Sorensen J.L."/>
            <person name="Fitzpatrick D.A."/>
            <person name="Frisvad J.C."/>
            <person name="Nielsen K.L."/>
        </authorList>
    </citation>
    <scope>NUCLEOTIDE SEQUENCE</scope>
    <source>
        <strain evidence="2">IBT 21917</strain>
    </source>
</reference>
<proteinExistence type="predicted"/>
<gene>
    <name evidence="2" type="ORF">N7492_005296</name>
</gene>
<dbReference type="PANTHER" id="PTHR43591">
    <property type="entry name" value="METHYLTRANSFERASE"/>
    <property type="match status" value="1"/>
</dbReference>
<dbReference type="InterPro" id="IPR041698">
    <property type="entry name" value="Methyltransf_25"/>
</dbReference>
<sequence length="299" mass="33083">MATTESREGIQMLFKNNNFVTEYDVAEKVTSPFAKDLIAQSGLGANANPATPLTVLDNACGTGIVSSILHRQLDDRVKGNWTLTCGDFSEAMLERTKHRMKEEGWMNAETKVVDAQNTQLPSASYTHVITAFGYMVLPRSLDALDETCRILQPGGTLASSTWIQPGWLLIIQKAIETMPGNLPWPTPSDFTGLLNNGEWDSATWVKSQLSQRGLEGVKANVVTKKLSLTVPGFMKMATVMFPVVIQNFWTADQRDKHGEEARQFLQEYLINTYGENGDVPMTWIAILATARKPITEPGQ</sequence>
<protein>
    <submittedName>
        <fullName evidence="2">Acetylaranotin bis-thiomethyltransferase</fullName>
    </submittedName>
</protein>
<dbReference type="AlphaFoldDB" id="A0A9W9LRZ5"/>
<dbReference type="OrthoDB" id="2013972at2759"/>
<reference evidence="2" key="1">
    <citation type="submission" date="2022-11" db="EMBL/GenBank/DDBJ databases">
        <authorList>
            <person name="Petersen C."/>
        </authorList>
    </citation>
    <scope>NUCLEOTIDE SEQUENCE</scope>
    <source>
        <strain evidence="2">IBT 21917</strain>
    </source>
</reference>
<feature type="domain" description="Methyltransferase" evidence="1">
    <location>
        <begin position="55"/>
        <end position="155"/>
    </location>
</feature>
<evidence type="ECO:0000313" key="3">
    <source>
        <dbReference type="Proteomes" id="UP001146351"/>
    </source>
</evidence>
<dbReference type="Pfam" id="PF13649">
    <property type="entry name" value="Methyltransf_25"/>
    <property type="match status" value="1"/>
</dbReference>
<comment type="caution">
    <text evidence="2">The sequence shown here is derived from an EMBL/GenBank/DDBJ whole genome shotgun (WGS) entry which is preliminary data.</text>
</comment>
<keyword evidence="3" id="KW-1185">Reference proteome</keyword>
<evidence type="ECO:0000259" key="1">
    <source>
        <dbReference type="Pfam" id="PF13649"/>
    </source>
</evidence>